<feature type="domain" description="Gfo/Idh/MocA-like oxidoreductase N-terminal" evidence="3">
    <location>
        <begin position="3"/>
        <end position="119"/>
    </location>
</feature>
<dbReference type="RefSeq" id="WP_345217775.1">
    <property type="nucleotide sequence ID" value="NZ_BAABGN010000013.1"/>
</dbReference>
<dbReference type="PANTHER" id="PTHR43708:SF5">
    <property type="entry name" value="CONSERVED EXPRESSED OXIDOREDUCTASE (EUROFUNG)-RELATED"/>
    <property type="match status" value="1"/>
</dbReference>
<keyword evidence="2" id="KW-0560">Oxidoreductase</keyword>
<organism evidence="4 5">
    <name type="scientific">Georgenia halophila</name>
    <dbReference type="NCBI Taxonomy" id="620889"/>
    <lineage>
        <taxon>Bacteria</taxon>
        <taxon>Bacillati</taxon>
        <taxon>Actinomycetota</taxon>
        <taxon>Actinomycetes</taxon>
        <taxon>Micrococcales</taxon>
        <taxon>Bogoriellaceae</taxon>
        <taxon>Georgenia</taxon>
    </lineage>
</organism>
<reference evidence="5" key="1">
    <citation type="journal article" date="2019" name="Int. J. Syst. Evol. Microbiol.">
        <title>The Global Catalogue of Microorganisms (GCM) 10K type strain sequencing project: providing services to taxonomists for standard genome sequencing and annotation.</title>
        <authorList>
            <consortium name="The Broad Institute Genomics Platform"/>
            <consortium name="The Broad Institute Genome Sequencing Center for Infectious Disease"/>
            <person name="Wu L."/>
            <person name="Ma J."/>
        </authorList>
    </citation>
    <scope>NUCLEOTIDE SEQUENCE [LARGE SCALE GENOMIC DNA]</scope>
    <source>
        <strain evidence="5">JCM 17810</strain>
    </source>
</reference>
<name>A0ABP8LLP6_9MICO</name>
<dbReference type="Proteomes" id="UP001500622">
    <property type="component" value="Unassembled WGS sequence"/>
</dbReference>
<keyword evidence="5" id="KW-1185">Reference proteome</keyword>
<evidence type="ECO:0000259" key="3">
    <source>
        <dbReference type="Pfam" id="PF01408"/>
    </source>
</evidence>
<evidence type="ECO:0000256" key="1">
    <source>
        <dbReference type="ARBA" id="ARBA00010928"/>
    </source>
</evidence>
<gene>
    <name evidence="4" type="ORF">GCM10023169_34320</name>
</gene>
<evidence type="ECO:0000313" key="5">
    <source>
        <dbReference type="Proteomes" id="UP001500622"/>
    </source>
</evidence>
<dbReference type="SUPFAM" id="SSF51735">
    <property type="entry name" value="NAD(P)-binding Rossmann-fold domains"/>
    <property type="match status" value="1"/>
</dbReference>
<dbReference type="InterPro" id="IPR036291">
    <property type="entry name" value="NAD(P)-bd_dom_sf"/>
</dbReference>
<comment type="similarity">
    <text evidence="1">Belongs to the Gfo/Idh/MocA family.</text>
</comment>
<dbReference type="InterPro" id="IPR051317">
    <property type="entry name" value="Gfo/Idh/MocA_oxidoreduct"/>
</dbReference>
<sequence length="288" mass="30455">MHRIGFIGTENSHTDHFIRFLNTEGRHPGLRAAALAGGRNQRNETLAQQGDVGLVVDRPEDLLGQVDAAIISSRDGARHRGEAEPLLRAGMPVLVDKPLATSVRDAEAILAAAQEGGAPLVSASALRFVPEVAELADPQDRGDLRALHIVGPADPDSEYSGLFFYGVHHVETALELLGNPAVEPGSVTVTARRDGDTVTALLRIGHVDVHLTFITPDGDTRVPFFALAVGTSGVVARELTLGPDYNAPALERFAVAVESGTTPMDAAQLLSPVVVMTAITEALGKDHR</sequence>
<comment type="caution">
    <text evidence="4">The sequence shown here is derived from an EMBL/GenBank/DDBJ whole genome shotgun (WGS) entry which is preliminary data.</text>
</comment>
<protein>
    <recommendedName>
        <fullName evidence="3">Gfo/Idh/MocA-like oxidoreductase N-terminal domain-containing protein</fullName>
    </recommendedName>
</protein>
<proteinExistence type="inferred from homology"/>
<accession>A0ABP8LLP6</accession>
<evidence type="ECO:0000313" key="4">
    <source>
        <dbReference type="EMBL" id="GAA4430657.1"/>
    </source>
</evidence>
<dbReference type="EMBL" id="BAABGN010000013">
    <property type="protein sequence ID" value="GAA4430657.1"/>
    <property type="molecule type" value="Genomic_DNA"/>
</dbReference>
<dbReference type="PANTHER" id="PTHR43708">
    <property type="entry name" value="CONSERVED EXPRESSED OXIDOREDUCTASE (EUROFUNG)"/>
    <property type="match status" value="1"/>
</dbReference>
<evidence type="ECO:0000256" key="2">
    <source>
        <dbReference type="ARBA" id="ARBA00023002"/>
    </source>
</evidence>
<dbReference type="InterPro" id="IPR000683">
    <property type="entry name" value="Gfo/Idh/MocA-like_OxRdtase_N"/>
</dbReference>
<dbReference type="Gene3D" id="3.40.50.720">
    <property type="entry name" value="NAD(P)-binding Rossmann-like Domain"/>
    <property type="match status" value="1"/>
</dbReference>
<dbReference type="Pfam" id="PF01408">
    <property type="entry name" value="GFO_IDH_MocA"/>
    <property type="match status" value="1"/>
</dbReference>